<feature type="region of interest" description="Disordered" evidence="1">
    <location>
        <begin position="49"/>
        <end position="82"/>
    </location>
</feature>
<name>A0A1T4JW80_9GAMM</name>
<sequence>MATMKKNTAPSAETQIEALRVAKATQKEGQTKEQTKLIAQGIQKGIEQYKKQQKAKARERDKLKKKTIQSKNNQSTISDNSLPTPQIIYKQHWLPWGIIVVSWVSFGAYLAYTGTL</sequence>
<feature type="transmembrane region" description="Helical" evidence="2">
    <location>
        <begin position="93"/>
        <end position="112"/>
    </location>
</feature>
<proteinExistence type="predicted"/>
<dbReference type="Pfam" id="PF11169">
    <property type="entry name" value="DUF2956"/>
    <property type="match status" value="1"/>
</dbReference>
<dbReference type="InterPro" id="IPR021339">
    <property type="entry name" value="DUF2956"/>
</dbReference>
<dbReference type="OrthoDB" id="5600789at2"/>
<evidence type="ECO:0000256" key="2">
    <source>
        <dbReference type="SAM" id="Phobius"/>
    </source>
</evidence>
<evidence type="ECO:0008006" key="5">
    <source>
        <dbReference type="Google" id="ProtNLM"/>
    </source>
</evidence>
<dbReference type="EMBL" id="FUWP01000001">
    <property type="protein sequence ID" value="SJZ34413.1"/>
    <property type="molecule type" value="Genomic_DNA"/>
</dbReference>
<feature type="compositionally biased region" description="Polar residues" evidence="1">
    <location>
        <begin position="69"/>
        <end position="82"/>
    </location>
</feature>
<keyword evidence="2" id="KW-1133">Transmembrane helix</keyword>
<evidence type="ECO:0000313" key="4">
    <source>
        <dbReference type="Proteomes" id="UP000191116"/>
    </source>
</evidence>
<organism evidence="3 4">
    <name type="scientific">Photobacterium toruni</name>
    <dbReference type="NCBI Taxonomy" id="1935446"/>
    <lineage>
        <taxon>Bacteria</taxon>
        <taxon>Pseudomonadati</taxon>
        <taxon>Pseudomonadota</taxon>
        <taxon>Gammaproteobacteria</taxon>
        <taxon>Vibrionales</taxon>
        <taxon>Vibrionaceae</taxon>
        <taxon>Photobacterium</taxon>
    </lineage>
</organism>
<keyword evidence="2" id="KW-0472">Membrane</keyword>
<dbReference type="AlphaFoldDB" id="A0A1T4JW80"/>
<gene>
    <name evidence="3" type="ORF">CZ814_00068</name>
</gene>
<protein>
    <recommendedName>
        <fullName evidence="5">DUF2956 domain-containing protein</fullName>
    </recommendedName>
</protein>
<keyword evidence="2" id="KW-0812">Transmembrane</keyword>
<evidence type="ECO:0000313" key="3">
    <source>
        <dbReference type="EMBL" id="SJZ34413.1"/>
    </source>
</evidence>
<reference evidence="3 4" key="1">
    <citation type="submission" date="2017-02" db="EMBL/GenBank/DDBJ databases">
        <authorList>
            <person name="Peterson S.W."/>
        </authorList>
    </citation>
    <scope>NUCLEOTIDE SEQUENCE [LARGE SCALE GENOMIC DNA]</scope>
    <source>
        <strain evidence="3 4">CECT 9189</strain>
    </source>
</reference>
<accession>A0A1T4JW80</accession>
<evidence type="ECO:0000256" key="1">
    <source>
        <dbReference type="SAM" id="MobiDB-lite"/>
    </source>
</evidence>
<dbReference type="Proteomes" id="UP000191116">
    <property type="component" value="Unassembled WGS sequence"/>
</dbReference>